<name>A0ABP9EFI0_9ACTN</name>
<dbReference type="InterPro" id="IPR009351">
    <property type="entry name" value="AlkZ-like"/>
</dbReference>
<protein>
    <submittedName>
        <fullName evidence="1">Winged helix DNA-binding domain-containing protein</fullName>
    </submittedName>
</protein>
<dbReference type="PANTHER" id="PTHR38479">
    <property type="entry name" value="LMO0824 PROTEIN"/>
    <property type="match status" value="1"/>
</dbReference>
<reference evidence="2" key="1">
    <citation type="journal article" date="2019" name="Int. J. Syst. Evol. Microbiol.">
        <title>The Global Catalogue of Microorganisms (GCM) 10K type strain sequencing project: providing services to taxonomists for standard genome sequencing and annotation.</title>
        <authorList>
            <consortium name="The Broad Institute Genomics Platform"/>
            <consortium name="The Broad Institute Genome Sequencing Center for Infectious Disease"/>
            <person name="Wu L."/>
            <person name="Ma J."/>
        </authorList>
    </citation>
    <scope>NUCLEOTIDE SEQUENCE [LARGE SCALE GENOMIC DNA]</scope>
    <source>
        <strain evidence="2">JCM 13006</strain>
    </source>
</reference>
<evidence type="ECO:0000313" key="1">
    <source>
        <dbReference type="EMBL" id="GAA4871000.1"/>
    </source>
</evidence>
<accession>A0ABP9EFI0</accession>
<dbReference type="PANTHER" id="PTHR38479:SF2">
    <property type="entry name" value="WINGED HELIX DNA-BINDING DOMAIN-CONTAINING PROTEIN"/>
    <property type="match status" value="1"/>
</dbReference>
<dbReference type="GO" id="GO:0003677">
    <property type="term" value="F:DNA binding"/>
    <property type="evidence" value="ECO:0007669"/>
    <property type="project" value="UniProtKB-KW"/>
</dbReference>
<organism evidence="1 2">
    <name type="scientific">Kitasatospora terrestris</name>
    <dbReference type="NCBI Taxonomy" id="258051"/>
    <lineage>
        <taxon>Bacteria</taxon>
        <taxon>Bacillati</taxon>
        <taxon>Actinomycetota</taxon>
        <taxon>Actinomycetes</taxon>
        <taxon>Kitasatosporales</taxon>
        <taxon>Streptomycetaceae</taxon>
        <taxon>Kitasatospora</taxon>
    </lineage>
</organism>
<sequence>MDGVIEDGALRRWRMHTHFAEGPDGVAAVARRAAGLQAQDASAVRRQLAARGVTGPERVRSAYADGEVVSSWLMRGTLHLVPAADVRWLTGVFGPRVVAGGARRRRELGLDEPLLERALAVLPELLETPATRAGLVAGLRERGVAVDPDGQAPHHLMAYAAARGVLCRGSEEPTYRPLPEGRSPEPGGALAELARWHAGAFGPVGPEDFATWSGLGLTAARRAFAAAGLVEVAPGLSVLPGAGPPPEGPPLERLLGPYDCFLLGYRDRRLMLDEAHARRINAGGGVIRPAVVRDGLVVGTWRPGGGPDTVERWA</sequence>
<dbReference type="Pfam" id="PF06224">
    <property type="entry name" value="AlkZ-like"/>
    <property type="match status" value="1"/>
</dbReference>
<keyword evidence="2" id="KW-1185">Reference proteome</keyword>
<proteinExistence type="predicted"/>
<keyword evidence="1" id="KW-0238">DNA-binding</keyword>
<comment type="caution">
    <text evidence="1">The sequence shown here is derived from an EMBL/GenBank/DDBJ whole genome shotgun (WGS) entry which is preliminary data.</text>
</comment>
<evidence type="ECO:0000313" key="2">
    <source>
        <dbReference type="Proteomes" id="UP001501752"/>
    </source>
</evidence>
<gene>
    <name evidence="1" type="ORF">GCM10023235_57330</name>
</gene>
<dbReference type="Proteomes" id="UP001501752">
    <property type="component" value="Unassembled WGS sequence"/>
</dbReference>
<dbReference type="EMBL" id="BAABIS010000001">
    <property type="protein sequence ID" value="GAA4871000.1"/>
    <property type="molecule type" value="Genomic_DNA"/>
</dbReference>